<dbReference type="EMBL" id="CM042038">
    <property type="protein sequence ID" value="KAI3730487.1"/>
    <property type="molecule type" value="Genomic_DNA"/>
</dbReference>
<proteinExistence type="predicted"/>
<protein>
    <submittedName>
        <fullName evidence="1">Uncharacterized protein</fullName>
    </submittedName>
</protein>
<sequence>MINPSTFQIRVCTPVCINTPPYQLPSSSFFHPSDKVNKHPQKFIKFEPFLFFLNNQEHPKMITAYRNRRASRNANKIKKLADVEVDQVTIPELFRCPISLELMKDPVTLATGITYDRESIERWIYEDGKNTCPVTGVVLTSLEPVPNHTIRRMIQDWCVQNKSYGFDRIPTPRAPASAAQVSQILSKIVTVRDKGNAEGVMELVVKIKDLVKESERIKRCIVSQGSARVLTETFKAFSCDEKQKNALVLEEILSGLTLILPFDQEAKSGLWSNGSLHTIVKILKFGTLSGRRNAVLVLKELFSTDQTRLEEFAAVEGSIEALAKLIKEPIDPTTTNASLLAIYHLVTPSTSFNQKETLITRFLEMGLTEKLIEMLVDCTLGVCEKALGVLEGLCSIDEGLEKAYTNALTIPVLVKKLLRVSDIATEFSVSILWKLSKYAKSIGNEEGVAMEALQVGGFQKLLLLLQVGSSLKTKEKACDLLKEWNLHRGRVECIESMDFKNLERPF</sequence>
<accession>A0ACB9C870</accession>
<evidence type="ECO:0000313" key="2">
    <source>
        <dbReference type="Proteomes" id="UP001056120"/>
    </source>
</evidence>
<keyword evidence="2" id="KW-1185">Reference proteome</keyword>
<name>A0ACB9C870_9ASTR</name>
<evidence type="ECO:0000313" key="1">
    <source>
        <dbReference type="EMBL" id="KAI3730487.1"/>
    </source>
</evidence>
<dbReference type="Proteomes" id="UP001056120">
    <property type="component" value="Linkage Group LG21"/>
</dbReference>
<comment type="caution">
    <text evidence="1">The sequence shown here is derived from an EMBL/GenBank/DDBJ whole genome shotgun (WGS) entry which is preliminary data.</text>
</comment>
<organism evidence="1 2">
    <name type="scientific">Smallanthus sonchifolius</name>
    <dbReference type="NCBI Taxonomy" id="185202"/>
    <lineage>
        <taxon>Eukaryota</taxon>
        <taxon>Viridiplantae</taxon>
        <taxon>Streptophyta</taxon>
        <taxon>Embryophyta</taxon>
        <taxon>Tracheophyta</taxon>
        <taxon>Spermatophyta</taxon>
        <taxon>Magnoliopsida</taxon>
        <taxon>eudicotyledons</taxon>
        <taxon>Gunneridae</taxon>
        <taxon>Pentapetalae</taxon>
        <taxon>asterids</taxon>
        <taxon>campanulids</taxon>
        <taxon>Asterales</taxon>
        <taxon>Asteraceae</taxon>
        <taxon>Asteroideae</taxon>
        <taxon>Heliantheae alliance</taxon>
        <taxon>Millerieae</taxon>
        <taxon>Smallanthus</taxon>
    </lineage>
</organism>
<reference evidence="2" key="1">
    <citation type="journal article" date="2022" name="Mol. Ecol. Resour.">
        <title>The genomes of chicory, endive, great burdock and yacon provide insights into Asteraceae palaeo-polyploidization history and plant inulin production.</title>
        <authorList>
            <person name="Fan W."/>
            <person name="Wang S."/>
            <person name="Wang H."/>
            <person name="Wang A."/>
            <person name="Jiang F."/>
            <person name="Liu H."/>
            <person name="Zhao H."/>
            <person name="Xu D."/>
            <person name="Zhang Y."/>
        </authorList>
    </citation>
    <scope>NUCLEOTIDE SEQUENCE [LARGE SCALE GENOMIC DNA]</scope>
    <source>
        <strain evidence="2">cv. Yunnan</strain>
    </source>
</reference>
<gene>
    <name evidence="1" type="ORF">L1987_61657</name>
</gene>
<reference evidence="1 2" key="2">
    <citation type="journal article" date="2022" name="Mol. Ecol. Resour.">
        <title>The genomes of chicory, endive, great burdock and yacon provide insights into Asteraceae paleo-polyploidization history and plant inulin production.</title>
        <authorList>
            <person name="Fan W."/>
            <person name="Wang S."/>
            <person name="Wang H."/>
            <person name="Wang A."/>
            <person name="Jiang F."/>
            <person name="Liu H."/>
            <person name="Zhao H."/>
            <person name="Xu D."/>
            <person name="Zhang Y."/>
        </authorList>
    </citation>
    <scope>NUCLEOTIDE SEQUENCE [LARGE SCALE GENOMIC DNA]</scope>
    <source>
        <strain evidence="2">cv. Yunnan</strain>
        <tissue evidence="1">Leaves</tissue>
    </source>
</reference>